<dbReference type="PANTHER" id="PTHR43685">
    <property type="entry name" value="GLYCOSYLTRANSFERASE"/>
    <property type="match status" value="1"/>
</dbReference>
<dbReference type="KEGG" id="pfer:IRI77_19665"/>
<keyword evidence="2" id="KW-0808">Transferase</keyword>
<dbReference type="Proteomes" id="UP000593892">
    <property type="component" value="Chromosome"/>
</dbReference>
<accession>A0A7S7NK14</accession>
<dbReference type="SUPFAM" id="SSF53448">
    <property type="entry name" value="Nucleotide-diphospho-sugar transferases"/>
    <property type="match status" value="1"/>
</dbReference>
<dbReference type="InterPro" id="IPR001173">
    <property type="entry name" value="Glyco_trans_2-like"/>
</dbReference>
<feature type="domain" description="Glycosyltransferase 2-like" evidence="1">
    <location>
        <begin position="6"/>
        <end position="123"/>
    </location>
</feature>
<keyword evidence="3" id="KW-1185">Reference proteome</keyword>
<sequence length="302" mass="34188">MNKTISIVTPTFGMAEYLGCAIQSVLGQECAQCDYLVADGGSSDGTVELLQSFNGQLRWRSEKDGGAAAALQRAFQEAKGDIFTWLNADDVLLPGALTQVQQAFERYPDAVAVYSGASWVDQNLQLIRPYPVIADAVRHLQEECLICQPACFFRAEAYRACGGIDPKLQSAFDYDLWIRLSRLGRMVYVPGEWAWSRMHSANKSLGQRQQAFREGEQVLMRHFDYVPFSWIYSRRVNKRDGRDQFFQPLEPSLYAYLACLPEGLNTNRRHPLRYLRDWAAQISWRAAVRMLGLKGPGLKGRS</sequence>
<name>A0A7S7NK14_PALFE</name>
<dbReference type="InterPro" id="IPR050834">
    <property type="entry name" value="Glycosyltransf_2"/>
</dbReference>
<dbReference type="RefSeq" id="WP_194446736.1">
    <property type="nucleotide sequence ID" value="NZ_CP063849.1"/>
</dbReference>
<dbReference type="AlphaFoldDB" id="A0A7S7NK14"/>
<dbReference type="EMBL" id="CP063849">
    <property type="protein sequence ID" value="QOY85066.1"/>
    <property type="molecule type" value="Genomic_DNA"/>
</dbReference>
<dbReference type="PANTHER" id="PTHR43685:SF2">
    <property type="entry name" value="GLYCOSYLTRANSFERASE 2-LIKE DOMAIN-CONTAINING PROTEIN"/>
    <property type="match status" value="1"/>
</dbReference>
<evidence type="ECO:0000313" key="2">
    <source>
        <dbReference type="EMBL" id="QOY85066.1"/>
    </source>
</evidence>
<proteinExistence type="predicted"/>
<dbReference type="InterPro" id="IPR029044">
    <property type="entry name" value="Nucleotide-diphossugar_trans"/>
</dbReference>
<evidence type="ECO:0000313" key="3">
    <source>
        <dbReference type="Proteomes" id="UP000593892"/>
    </source>
</evidence>
<gene>
    <name evidence="2" type="ORF">IRI77_19665</name>
</gene>
<dbReference type="Gene3D" id="3.90.550.10">
    <property type="entry name" value="Spore Coat Polysaccharide Biosynthesis Protein SpsA, Chain A"/>
    <property type="match status" value="1"/>
</dbReference>
<dbReference type="Pfam" id="PF00535">
    <property type="entry name" value="Glycos_transf_2"/>
    <property type="match status" value="1"/>
</dbReference>
<dbReference type="GO" id="GO:0016740">
    <property type="term" value="F:transferase activity"/>
    <property type="evidence" value="ECO:0007669"/>
    <property type="project" value="UniProtKB-KW"/>
</dbReference>
<evidence type="ECO:0000259" key="1">
    <source>
        <dbReference type="Pfam" id="PF00535"/>
    </source>
</evidence>
<reference evidence="2 3" key="1">
    <citation type="submission" date="2020-10" db="EMBL/GenBank/DDBJ databases">
        <title>Complete genome sequence of Paludibaculum fermentans P105T, a facultatively anaerobic acidobacterium capable of dissimilatory Fe(III) reduction.</title>
        <authorList>
            <person name="Dedysh S.N."/>
            <person name="Beletsky A.V."/>
            <person name="Kulichevskaya I.S."/>
            <person name="Mardanov A.V."/>
            <person name="Ravin N.V."/>
        </authorList>
    </citation>
    <scope>NUCLEOTIDE SEQUENCE [LARGE SCALE GENOMIC DNA]</scope>
    <source>
        <strain evidence="2 3">P105</strain>
    </source>
</reference>
<dbReference type="CDD" id="cd06433">
    <property type="entry name" value="GT_2_WfgS_like"/>
    <property type="match status" value="1"/>
</dbReference>
<protein>
    <submittedName>
        <fullName evidence="2">Glycosyltransferase</fullName>
    </submittedName>
</protein>
<organism evidence="2 3">
    <name type="scientific">Paludibaculum fermentans</name>
    <dbReference type="NCBI Taxonomy" id="1473598"/>
    <lineage>
        <taxon>Bacteria</taxon>
        <taxon>Pseudomonadati</taxon>
        <taxon>Acidobacteriota</taxon>
        <taxon>Terriglobia</taxon>
        <taxon>Bryobacterales</taxon>
        <taxon>Bryobacteraceae</taxon>
        <taxon>Paludibaculum</taxon>
    </lineage>
</organism>